<keyword evidence="2" id="KW-1185">Reference proteome</keyword>
<dbReference type="KEGG" id="abp:AGABI1DRAFT87565"/>
<accession>K5WKI1</accession>
<dbReference type="Proteomes" id="UP000008493">
    <property type="component" value="Unassembled WGS sequence"/>
</dbReference>
<protein>
    <submittedName>
        <fullName evidence="1">Uncharacterized protein</fullName>
    </submittedName>
</protein>
<dbReference type="RefSeq" id="XP_007333538.1">
    <property type="nucleotide sequence ID" value="XM_007333476.1"/>
</dbReference>
<dbReference type="HOGENOM" id="CLU_2249265_0_0_1"/>
<reference evidence="2" key="1">
    <citation type="journal article" date="2012" name="Proc. Natl. Acad. Sci. U.S.A.">
        <title>Genome sequence of the button mushroom Agaricus bisporus reveals mechanisms governing adaptation to a humic-rich ecological niche.</title>
        <authorList>
            <person name="Morin E."/>
            <person name="Kohler A."/>
            <person name="Baker A.R."/>
            <person name="Foulongne-Oriol M."/>
            <person name="Lombard V."/>
            <person name="Nagy L.G."/>
            <person name="Ohm R.A."/>
            <person name="Patyshakuliyeva A."/>
            <person name="Brun A."/>
            <person name="Aerts A.L."/>
            <person name="Bailey A.M."/>
            <person name="Billette C."/>
            <person name="Coutinho P.M."/>
            <person name="Deakin G."/>
            <person name="Doddapaneni H."/>
            <person name="Floudas D."/>
            <person name="Grimwood J."/>
            <person name="Hilden K."/>
            <person name="Kuees U."/>
            <person name="LaButti K.M."/>
            <person name="Lapidus A."/>
            <person name="Lindquist E.A."/>
            <person name="Lucas S.M."/>
            <person name="Murat C."/>
            <person name="Riley R.W."/>
            <person name="Salamov A.A."/>
            <person name="Schmutz J."/>
            <person name="Subramanian V."/>
            <person name="Woesten H.A.B."/>
            <person name="Xu J."/>
            <person name="Eastwood D.C."/>
            <person name="Foster G.D."/>
            <person name="Sonnenberg A.S."/>
            <person name="Cullen D."/>
            <person name="de Vries R.P."/>
            <person name="Lundell T."/>
            <person name="Hibbett D.S."/>
            <person name="Henrissat B."/>
            <person name="Burton K.S."/>
            <person name="Kerrigan R.W."/>
            <person name="Challen M.P."/>
            <person name="Grigoriev I.V."/>
            <person name="Martin F."/>
        </authorList>
    </citation>
    <scope>NUCLEOTIDE SEQUENCE [LARGE SCALE GENOMIC DNA]</scope>
    <source>
        <strain evidence="2">JB137-S8 / ATCC MYA-4627 / FGSC 10392</strain>
    </source>
</reference>
<dbReference type="InParanoid" id="K5WKI1"/>
<evidence type="ECO:0000313" key="2">
    <source>
        <dbReference type="Proteomes" id="UP000008493"/>
    </source>
</evidence>
<gene>
    <name evidence="1" type="ORF">AGABI1DRAFT_87565</name>
</gene>
<sequence length="104" mass="11894">MGHCAQRQKVDGLSPKWICGPRLTWSSSTAFYELIEVRDKCPLVTLVGSKGRVVDEIYHSLKGKEDLHEVIDEEDGREKWKKERMEKGSLEEITMTGLVRHAPL</sequence>
<dbReference type="EMBL" id="JH971408">
    <property type="protein sequence ID" value="EKM75801.1"/>
    <property type="molecule type" value="Genomic_DNA"/>
</dbReference>
<proteinExistence type="predicted"/>
<dbReference type="OMA" id="KWICGPR"/>
<dbReference type="GeneID" id="18832236"/>
<organism evidence="1 2">
    <name type="scientific">Agaricus bisporus var. burnettii (strain JB137-S8 / ATCC MYA-4627 / FGSC 10392)</name>
    <name type="common">White button mushroom</name>
    <dbReference type="NCBI Taxonomy" id="597362"/>
    <lineage>
        <taxon>Eukaryota</taxon>
        <taxon>Fungi</taxon>
        <taxon>Dikarya</taxon>
        <taxon>Basidiomycota</taxon>
        <taxon>Agaricomycotina</taxon>
        <taxon>Agaricomycetes</taxon>
        <taxon>Agaricomycetidae</taxon>
        <taxon>Agaricales</taxon>
        <taxon>Agaricineae</taxon>
        <taxon>Agaricaceae</taxon>
        <taxon>Agaricus</taxon>
    </lineage>
</organism>
<evidence type="ECO:0000313" key="1">
    <source>
        <dbReference type="EMBL" id="EKM75801.1"/>
    </source>
</evidence>
<name>K5WKI1_AGABU</name>
<dbReference type="AlphaFoldDB" id="K5WKI1"/>